<proteinExistence type="inferred from homology"/>
<dbReference type="PIRSF" id="PIRSF006816">
    <property type="entry name" value="Cyc3_hyd_g"/>
    <property type="match status" value="1"/>
</dbReference>
<dbReference type="InterPro" id="IPR012165">
    <property type="entry name" value="Cyt_c3_hydrogenase_gsu"/>
</dbReference>
<gene>
    <name evidence="12" type="ORF">ACCQ41_00405</name>
</gene>
<feature type="domain" description="FAD-binding FR-type" evidence="11">
    <location>
        <begin position="2"/>
        <end position="98"/>
    </location>
</feature>
<keyword evidence="8" id="KW-0408">Iron</keyword>
<sequence>MKTYKNGVITENIEIAPSIWKMKVDIGLKAKSGQFFMFRTESFRNEPLLSRPFGVCDQDDEELTFLYQVVGAGTEIMAGLTPGHKVKLLGPLGRGFDIDFAKDKKVAVVAGGIGIAPLLDLVKNLPQKPDFYAGFTFDPYFVDDFRPYVKSVTTISFKNDKKFITEDLNPDDYDIIYACGPNGLLKAIHEKNTKAHLQVSMEAHMACGIGACLGCTVPSADGDFLRVCKDGPVFDAREVFE</sequence>
<name>A0ABW9M743_9FIRM</name>
<comment type="caution">
    <text evidence="12">The sequence shown here is derived from an EMBL/GenBank/DDBJ whole genome shotgun (WGS) entry which is preliminary data.</text>
</comment>
<dbReference type="SUPFAM" id="SSF52343">
    <property type="entry name" value="Ferredoxin reductase-like, C-terminal NADP-linked domain"/>
    <property type="match status" value="1"/>
</dbReference>
<dbReference type="CDD" id="cd06218">
    <property type="entry name" value="DHOD_e_trans"/>
    <property type="match status" value="1"/>
</dbReference>
<dbReference type="PROSITE" id="PS51384">
    <property type="entry name" value="FAD_FR"/>
    <property type="match status" value="1"/>
</dbReference>
<evidence type="ECO:0000313" key="13">
    <source>
        <dbReference type="Proteomes" id="UP001637996"/>
    </source>
</evidence>
<dbReference type="SUPFAM" id="SSF63380">
    <property type="entry name" value="Riboflavin synthase domain-like"/>
    <property type="match status" value="1"/>
</dbReference>
<keyword evidence="4" id="KW-0001">2Fe-2S</keyword>
<dbReference type="EMBL" id="JBGMEI010000001">
    <property type="protein sequence ID" value="MFO3664723.1"/>
    <property type="molecule type" value="Genomic_DNA"/>
</dbReference>
<keyword evidence="3" id="KW-0285">Flavoprotein</keyword>
<evidence type="ECO:0000256" key="10">
    <source>
        <dbReference type="ARBA" id="ARBA00034078"/>
    </source>
</evidence>
<keyword evidence="5" id="KW-0479">Metal-binding</keyword>
<evidence type="ECO:0000256" key="5">
    <source>
        <dbReference type="ARBA" id="ARBA00022723"/>
    </source>
</evidence>
<evidence type="ECO:0000256" key="6">
    <source>
        <dbReference type="ARBA" id="ARBA00022827"/>
    </source>
</evidence>
<dbReference type="InterPro" id="IPR039261">
    <property type="entry name" value="FNR_nucleotide-bd"/>
</dbReference>
<accession>A0ABW9M743</accession>
<keyword evidence="7" id="KW-0249">Electron transport</keyword>
<keyword evidence="13" id="KW-1185">Reference proteome</keyword>
<dbReference type="InterPro" id="IPR050353">
    <property type="entry name" value="PyrK_electron_transfer"/>
</dbReference>
<dbReference type="Proteomes" id="UP001637996">
    <property type="component" value="Unassembled WGS sequence"/>
</dbReference>
<evidence type="ECO:0000256" key="1">
    <source>
        <dbReference type="ARBA" id="ARBA00006422"/>
    </source>
</evidence>
<evidence type="ECO:0000256" key="4">
    <source>
        <dbReference type="ARBA" id="ARBA00022714"/>
    </source>
</evidence>
<dbReference type="Gene3D" id="3.40.50.80">
    <property type="entry name" value="Nucleotide-binding domain of ferredoxin-NADP reductase (FNR) module"/>
    <property type="match status" value="1"/>
</dbReference>
<dbReference type="InterPro" id="IPR017927">
    <property type="entry name" value="FAD-bd_FR_type"/>
</dbReference>
<comment type="similarity">
    <text evidence="1">Belongs to the PyrK family.</text>
</comment>
<evidence type="ECO:0000256" key="9">
    <source>
        <dbReference type="ARBA" id="ARBA00023014"/>
    </source>
</evidence>
<dbReference type="PANTHER" id="PTHR43513:SF3">
    <property type="entry name" value="DIHYDROOROTATE DEHYDROGENASE B (NAD(+)), ELECTRON TRANSFER SUBUNIT-RELATED"/>
    <property type="match status" value="1"/>
</dbReference>
<dbReference type="RefSeq" id="WP_410030513.1">
    <property type="nucleotide sequence ID" value="NZ_JBGMEI010000001.1"/>
</dbReference>
<organism evidence="12 13">
    <name type="scientific">Anaerococcus martiniensis</name>
    <dbReference type="NCBI Taxonomy" id="3115615"/>
    <lineage>
        <taxon>Bacteria</taxon>
        <taxon>Bacillati</taxon>
        <taxon>Bacillota</taxon>
        <taxon>Tissierellia</taxon>
        <taxon>Tissierellales</taxon>
        <taxon>Peptoniphilaceae</taxon>
        <taxon>Anaerococcus</taxon>
    </lineage>
</organism>
<keyword evidence="2" id="KW-0813">Transport</keyword>
<dbReference type="InterPro" id="IPR037117">
    <property type="entry name" value="Dihydroorotate_DH_ele_sf"/>
</dbReference>
<dbReference type="Gene3D" id="2.10.240.10">
    <property type="entry name" value="Dihydroorotate dehydrogenase, electron transfer subunit"/>
    <property type="match status" value="1"/>
</dbReference>
<dbReference type="Pfam" id="PF10418">
    <property type="entry name" value="DHODB_Fe-S_bind"/>
    <property type="match status" value="1"/>
</dbReference>
<evidence type="ECO:0000259" key="11">
    <source>
        <dbReference type="PROSITE" id="PS51384"/>
    </source>
</evidence>
<dbReference type="PANTHER" id="PTHR43513">
    <property type="entry name" value="DIHYDROOROTATE DEHYDROGENASE B (NAD(+)), ELECTRON TRANSFER SUBUNIT"/>
    <property type="match status" value="1"/>
</dbReference>
<reference evidence="12 13" key="1">
    <citation type="journal article" date="2025" name="Anaerobe">
        <title>Description of Anaerococcus kampingiae sp. nov., Anaerococcus groningensis sp. nov., Anaerococcus martiniensis sp. nov., and Anaerococcus cruorum sp. nov., isolated from human clinical specimens.</title>
        <authorList>
            <person name="Boiten K.E."/>
            <person name="Meijer J."/>
            <person name="van Wezel E.M."/>
            <person name="Veloo A.C.M."/>
        </authorList>
    </citation>
    <scope>NUCLEOTIDE SEQUENCE [LARGE SCALE GENOMIC DNA]</scope>
    <source>
        <strain evidence="12 13">ENR0831</strain>
    </source>
</reference>
<comment type="cofactor">
    <cofactor evidence="10">
        <name>[2Fe-2S] cluster</name>
        <dbReference type="ChEBI" id="CHEBI:190135"/>
    </cofactor>
</comment>
<evidence type="ECO:0000256" key="2">
    <source>
        <dbReference type="ARBA" id="ARBA00022448"/>
    </source>
</evidence>
<evidence type="ECO:0000256" key="3">
    <source>
        <dbReference type="ARBA" id="ARBA00022630"/>
    </source>
</evidence>
<evidence type="ECO:0000256" key="8">
    <source>
        <dbReference type="ARBA" id="ARBA00023004"/>
    </source>
</evidence>
<protein>
    <submittedName>
        <fullName evidence="12">Dihydroorotate dehydrogenase electron transfer subunit</fullName>
    </submittedName>
</protein>
<evidence type="ECO:0000256" key="7">
    <source>
        <dbReference type="ARBA" id="ARBA00022982"/>
    </source>
</evidence>
<keyword evidence="9" id="KW-0411">Iron-sulfur</keyword>
<dbReference type="Gene3D" id="2.40.30.10">
    <property type="entry name" value="Translation factors"/>
    <property type="match status" value="1"/>
</dbReference>
<dbReference type="InterPro" id="IPR017938">
    <property type="entry name" value="Riboflavin_synthase-like_b-brl"/>
</dbReference>
<dbReference type="InterPro" id="IPR019480">
    <property type="entry name" value="Dihydroorotate_DH_Fe-S-bd"/>
</dbReference>
<evidence type="ECO:0000313" key="12">
    <source>
        <dbReference type="EMBL" id="MFO3664723.1"/>
    </source>
</evidence>
<dbReference type="NCBIfam" id="NF000798">
    <property type="entry name" value="PRK00054.1-3"/>
    <property type="match status" value="1"/>
</dbReference>
<keyword evidence="6" id="KW-0274">FAD</keyword>